<keyword evidence="2" id="KW-0863">Zinc-finger</keyword>
<evidence type="ECO:0000256" key="3">
    <source>
        <dbReference type="ARBA" id="ARBA00022833"/>
    </source>
</evidence>
<name>A0A1R2CE19_9CILI</name>
<evidence type="ECO:0000256" key="2">
    <source>
        <dbReference type="ARBA" id="ARBA00022771"/>
    </source>
</evidence>
<keyword evidence="6" id="KW-1185">Reference proteome</keyword>
<dbReference type="InterPro" id="IPR036236">
    <property type="entry name" value="Znf_C2H2_sf"/>
</dbReference>
<keyword evidence="1" id="KW-0479">Metal-binding</keyword>
<protein>
    <recommendedName>
        <fullName evidence="4">U1-C C2H2-type zinc finger domain-containing protein</fullName>
    </recommendedName>
</protein>
<evidence type="ECO:0000256" key="1">
    <source>
        <dbReference type="ARBA" id="ARBA00022723"/>
    </source>
</evidence>
<dbReference type="Proteomes" id="UP000187209">
    <property type="component" value="Unassembled WGS sequence"/>
</dbReference>
<dbReference type="Gene3D" id="3.30.160.60">
    <property type="entry name" value="Classic Zinc Finger"/>
    <property type="match status" value="1"/>
</dbReference>
<dbReference type="GO" id="GO:0008270">
    <property type="term" value="F:zinc ion binding"/>
    <property type="evidence" value="ECO:0007669"/>
    <property type="project" value="UniProtKB-KW"/>
</dbReference>
<feature type="domain" description="U1-C C2H2-type zinc finger" evidence="4">
    <location>
        <begin position="1"/>
        <end position="34"/>
    </location>
</feature>
<sequence>MPKYYCDYCDKWIQETRKQHILTEIHKKSKENYYEQFDNKPASGVTEWEYTKSHEEKILEKYLQEKMWKNIYKHFQVGNQDKKQS</sequence>
<proteinExistence type="predicted"/>
<accession>A0A1R2CE19</accession>
<dbReference type="SUPFAM" id="SSF57667">
    <property type="entry name" value="beta-beta-alpha zinc fingers"/>
    <property type="match status" value="1"/>
</dbReference>
<dbReference type="AlphaFoldDB" id="A0A1R2CE19"/>
<dbReference type="EMBL" id="MPUH01000182">
    <property type="protein sequence ID" value="OMJ87249.1"/>
    <property type="molecule type" value="Genomic_DNA"/>
</dbReference>
<dbReference type="InterPro" id="IPR013085">
    <property type="entry name" value="U1-CZ_Znf_C2H2"/>
</dbReference>
<evidence type="ECO:0000313" key="5">
    <source>
        <dbReference type="EMBL" id="OMJ87249.1"/>
    </source>
</evidence>
<gene>
    <name evidence="5" type="ORF">SteCoe_11098</name>
</gene>
<reference evidence="5 6" key="1">
    <citation type="submission" date="2016-11" db="EMBL/GenBank/DDBJ databases">
        <title>The macronuclear genome of Stentor coeruleus: a giant cell with tiny introns.</title>
        <authorList>
            <person name="Slabodnick M."/>
            <person name="Ruby J.G."/>
            <person name="Reiff S.B."/>
            <person name="Swart E.C."/>
            <person name="Gosai S."/>
            <person name="Prabakaran S."/>
            <person name="Witkowska E."/>
            <person name="Larue G.E."/>
            <person name="Fisher S."/>
            <person name="Freeman R.M."/>
            <person name="Gunawardena J."/>
            <person name="Chu W."/>
            <person name="Stover N.A."/>
            <person name="Gregory B.D."/>
            <person name="Nowacki M."/>
            <person name="Derisi J."/>
            <person name="Roy S.W."/>
            <person name="Marshall W.F."/>
            <person name="Sood P."/>
        </authorList>
    </citation>
    <scope>NUCLEOTIDE SEQUENCE [LARGE SCALE GENOMIC DNA]</scope>
    <source>
        <strain evidence="5">WM001</strain>
    </source>
</reference>
<keyword evidence="3" id="KW-0862">Zinc</keyword>
<evidence type="ECO:0000313" key="6">
    <source>
        <dbReference type="Proteomes" id="UP000187209"/>
    </source>
</evidence>
<dbReference type="Pfam" id="PF06220">
    <property type="entry name" value="zf-U1"/>
    <property type="match status" value="1"/>
</dbReference>
<organism evidence="5 6">
    <name type="scientific">Stentor coeruleus</name>
    <dbReference type="NCBI Taxonomy" id="5963"/>
    <lineage>
        <taxon>Eukaryota</taxon>
        <taxon>Sar</taxon>
        <taxon>Alveolata</taxon>
        <taxon>Ciliophora</taxon>
        <taxon>Postciliodesmatophora</taxon>
        <taxon>Heterotrichea</taxon>
        <taxon>Heterotrichida</taxon>
        <taxon>Stentoridae</taxon>
        <taxon>Stentor</taxon>
    </lineage>
</organism>
<dbReference type="OrthoDB" id="76567at2759"/>
<comment type="caution">
    <text evidence="5">The sequence shown here is derived from an EMBL/GenBank/DDBJ whole genome shotgun (WGS) entry which is preliminary data.</text>
</comment>
<evidence type="ECO:0000259" key="4">
    <source>
        <dbReference type="Pfam" id="PF06220"/>
    </source>
</evidence>